<organism evidence="1 2">
    <name type="scientific">Mycena venus</name>
    <dbReference type="NCBI Taxonomy" id="2733690"/>
    <lineage>
        <taxon>Eukaryota</taxon>
        <taxon>Fungi</taxon>
        <taxon>Dikarya</taxon>
        <taxon>Basidiomycota</taxon>
        <taxon>Agaricomycotina</taxon>
        <taxon>Agaricomycetes</taxon>
        <taxon>Agaricomycetidae</taxon>
        <taxon>Agaricales</taxon>
        <taxon>Marasmiineae</taxon>
        <taxon>Mycenaceae</taxon>
        <taxon>Mycena</taxon>
    </lineage>
</organism>
<dbReference type="EMBL" id="JACAZI010000009">
    <property type="protein sequence ID" value="KAF7352157.1"/>
    <property type="molecule type" value="Genomic_DNA"/>
</dbReference>
<accession>A0A8H6Y3S7</accession>
<dbReference type="OrthoDB" id="3021602at2759"/>
<gene>
    <name evidence="1" type="ORF">MVEN_01178900</name>
</gene>
<comment type="caution">
    <text evidence="1">The sequence shown here is derived from an EMBL/GenBank/DDBJ whole genome shotgun (WGS) entry which is preliminary data.</text>
</comment>
<reference evidence="1" key="1">
    <citation type="submission" date="2020-05" db="EMBL/GenBank/DDBJ databases">
        <title>Mycena genomes resolve the evolution of fungal bioluminescence.</title>
        <authorList>
            <person name="Tsai I.J."/>
        </authorList>
    </citation>
    <scope>NUCLEOTIDE SEQUENCE</scope>
    <source>
        <strain evidence="1">CCC161011</strain>
    </source>
</reference>
<keyword evidence="2" id="KW-1185">Reference proteome</keyword>
<evidence type="ECO:0000313" key="1">
    <source>
        <dbReference type="EMBL" id="KAF7352157.1"/>
    </source>
</evidence>
<dbReference type="AlphaFoldDB" id="A0A8H6Y3S7"/>
<name>A0A8H6Y3S7_9AGAR</name>
<dbReference type="Proteomes" id="UP000620124">
    <property type="component" value="Unassembled WGS sequence"/>
</dbReference>
<proteinExistence type="predicted"/>
<evidence type="ECO:0008006" key="3">
    <source>
        <dbReference type="Google" id="ProtNLM"/>
    </source>
</evidence>
<evidence type="ECO:0000313" key="2">
    <source>
        <dbReference type="Proteomes" id="UP000620124"/>
    </source>
</evidence>
<sequence>MDRHFHCELEPELIASSSTDSVVPPTYAGSFFPHATGFVINGGVFTSNVTNKNVHTLPQGRLAGQLAFRTIPLGDINLLKEIRLDSQFGHVSRQRRRSGVRRLYAAELEGRRMTVAMYQGYGVEQEWQQHVAKYASIRHPNIMQLYGLVSTDQLHAMVFHDDLIPFNQFFCRFQHSPILTAYITGYTTTELVEVKRYFHSVFAQRLNTGHGNGYTYWIRPATGQLCLDLVQNPETETAIDSEWLDFNVLRLESVSLDSPDAENAIIPSLKEDEYHQLCSGSPMAKFRNLAVSTLLPMWPGSIIFHTKSPPQALFSIGKLLCLEADDYKFDGWNARGPDEQGASDVMADSWIRYGVFTDYLLLSSRGCKVQLPPYTPSKHTRTS</sequence>
<protein>
    <recommendedName>
        <fullName evidence="3">Protein kinase domain-containing protein</fullName>
    </recommendedName>
</protein>